<feature type="non-terminal residue" evidence="1">
    <location>
        <position position="478"/>
    </location>
</feature>
<reference evidence="1" key="1">
    <citation type="submission" date="2021-06" db="EMBL/GenBank/DDBJ databases">
        <authorList>
            <person name="Kallberg Y."/>
            <person name="Tangrot J."/>
            <person name="Rosling A."/>
        </authorList>
    </citation>
    <scope>NUCLEOTIDE SEQUENCE</scope>
    <source>
        <strain evidence="1">MA461A</strain>
    </source>
</reference>
<proteinExistence type="predicted"/>
<accession>A0ACA9P450</accession>
<dbReference type="EMBL" id="CAJVQC010018022">
    <property type="protein sequence ID" value="CAG8690001.1"/>
    <property type="molecule type" value="Genomic_DNA"/>
</dbReference>
<protein>
    <submittedName>
        <fullName evidence="1">36660_t:CDS:1</fullName>
    </submittedName>
</protein>
<evidence type="ECO:0000313" key="1">
    <source>
        <dbReference type="EMBL" id="CAG8690001.1"/>
    </source>
</evidence>
<name>A0ACA9P450_9GLOM</name>
<keyword evidence="2" id="KW-1185">Reference proteome</keyword>
<comment type="caution">
    <text evidence="1">The sequence shown here is derived from an EMBL/GenBank/DDBJ whole genome shotgun (WGS) entry which is preliminary data.</text>
</comment>
<evidence type="ECO:0000313" key="2">
    <source>
        <dbReference type="Proteomes" id="UP000789920"/>
    </source>
</evidence>
<gene>
    <name evidence="1" type="ORF">RPERSI_LOCUS9494</name>
</gene>
<dbReference type="Proteomes" id="UP000789920">
    <property type="component" value="Unassembled WGS sequence"/>
</dbReference>
<sequence length="478" mass="54652">MGNSESVQYNQKGPVDLPTSIKVKNKSCIFGYATAIDEIISRCVNEKYHEKHCQDPLEMNSVPCYKQDDLQNSSLSITKLARQLCKVGNGSIPCFRFQQPSADFDAICDFFQYAIILRKANTQLMKRETLDHAYGIKYVSVKKDDDESIDKNAVDRVNSEFISELRQIKHELESLEETFSNSALKDMISALSSWCTKFKMTRNEWSPVINKMNTFISAKPINDTRYFEAYITALSLYTFAALLQNYDKTKICNAINHSCELLLPFIYTSVHHNAEGSFINNVEKKLPGMRLIDIFGGLHQGLKIATIQKFECEQDNIISTSRVSKFVIGLEKLQILPPTTISKHEKWNNVTIKVDVRFPLDFKTKSNGNFVRLRDTRSETWEFKPNKHNIYISRLVFKAILEISSIFSVVESLGVTKDNKNDNRKDSSGEDSDSSDSTDSLLSQEPAFTINSEHLKHKKSYCRKVYCNFSTHGYDDII</sequence>
<organism evidence="1 2">
    <name type="scientific">Racocetra persica</name>
    <dbReference type="NCBI Taxonomy" id="160502"/>
    <lineage>
        <taxon>Eukaryota</taxon>
        <taxon>Fungi</taxon>
        <taxon>Fungi incertae sedis</taxon>
        <taxon>Mucoromycota</taxon>
        <taxon>Glomeromycotina</taxon>
        <taxon>Glomeromycetes</taxon>
        <taxon>Diversisporales</taxon>
        <taxon>Gigasporaceae</taxon>
        <taxon>Racocetra</taxon>
    </lineage>
</organism>